<feature type="domain" description="RapZ C-terminal" evidence="5">
    <location>
        <begin position="165"/>
        <end position="283"/>
    </location>
</feature>
<name>A0A0F9Y0M6_9ZZZZ</name>
<evidence type="ECO:0000256" key="1">
    <source>
        <dbReference type="ARBA" id="ARBA00022741"/>
    </source>
</evidence>
<dbReference type="InterPro" id="IPR053930">
    <property type="entry name" value="RapZ-like_N"/>
</dbReference>
<sequence length="292" mass="32806">MRLLIVSGRSGSGKSTALNMLEDHGYYCIDNLPASLLPAFISRISTETVALPWVAVSIDARNIPDDLKKVPQIIVELQTSKIDTEIIFLDANSPTLIKRFSESRRKHPLTTETIGLREAINKEREMLEPIAALAGLSIDTSTMSVHELRATVRARVVEKKDSSLALMFESFGFKNGVPIDADFVFDARSLPNPYWDPALRPLNGLDEQVSQYLSTQDDVIAMQTDIFQFLEKWLPRIERSNRSYLTVAIGCTGGQHRSVYLCEQLKKAFSGRISNLQVMHRELARKEASRQP</sequence>
<dbReference type="PIRSF" id="PIRSF005052">
    <property type="entry name" value="P-loopkin"/>
    <property type="match status" value="1"/>
</dbReference>
<proteinExistence type="inferred from homology"/>
<evidence type="ECO:0000256" key="2">
    <source>
        <dbReference type="ARBA" id="ARBA00022840"/>
    </source>
</evidence>
<keyword evidence="3" id="KW-0342">GTP-binding</keyword>
<dbReference type="Pfam" id="PF03668">
    <property type="entry name" value="RapZ-like_N"/>
    <property type="match status" value="1"/>
</dbReference>
<keyword evidence="1" id="KW-0547">Nucleotide-binding</keyword>
<dbReference type="InterPro" id="IPR005337">
    <property type="entry name" value="RapZ-like"/>
</dbReference>
<dbReference type="Gene3D" id="3.40.50.300">
    <property type="entry name" value="P-loop containing nucleotide triphosphate hydrolases"/>
    <property type="match status" value="1"/>
</dbReference>
<protein>
    <recommendedName>
        <fullName evidence="7">Nucleotide-binding protein</fullName>
    </recommendedName>
</protein>
<dbReference type="EMBL" id="LAZR01000019">
    <property type="protein sequence ID" value="KKO05352.1"/>
    <property type="molecule type" value="Genomic_DNA"/>
</dbReference>
<keyword evidence="2" id="KW-0067">ATP-binding</keyword>
<dbReference type="PANTHER" id="PTHR30448:SF0">
    <property type="entry name" value="RNASE ADAPTER PROTEIN RAPZ"/>
    <property type="match status" value="1"/>
</dbReference>
<dbReference type="Pfam" id="PF22740">
    <property type="entry name" value="PapZ_C"/>
    <property type="match status" value="1"/>
</dbReference>
<organism evidence="6">
    <name type="scientific">marine sediment metagenome</name>
    <dbReference type="NCBI Taxonomy" id="412755"/>
    <lineage>
        <taxon>unclassified sequences</taxon>
        <taxon>metagenomes</taxon>
        <taxon>ecological metagenomes</taxon>
    </lineage>
</organism>
<reference evidence="6" key="1">
    <citation type="journal article" date="2015" name="Nature">
        <title>Complex archaea that bridge the gap between prokaryotes and eukaryotes.</title>
        <authorList>
            <person name="Spang A."/>
            <person name="Saw J.H."/>
            <person name="Jorgensen S.L."/>
            <person name="Zaremba-Niedzwiedzka K."/>
            <person name="Martijn J."/>
            <person name="Lind A.E."/>
            <person name="van Eijk R."/>
            <person name="Schleper C."/>
            <person name="Guy L."/>
            <person name="Ettema T.J."/>
        </authorList>
    </citation>
    <scope>NUCLEOTIDE SEQUENCE</scope>
</reference>
<dbReference type="InterPro" id="IPR027417">
    <property type="entry name" value="P-loop_NTPase"/>
</dbReference>
<dbReference type="AlphaFoldDB" id="A0A0F9Y0M6"/>
<evidence type="ECO:0000259" key="4">
    <source>
        <dbReference type="Pfam" id="PF03668"/>
    </source>
</evidence>
<evidence type="ECO:0008006" key="7">
    <source>
        <dbReference type="Google" id="ProtNLM"/>
    </source>
</evidence>
<dbReference type="GO" id="GO:0005525">
    <property type="term" value="F:GTP binding"/>
    <property type="evidence" value="ECO:0007669"/>
    <property type="project" value="UniProtKB-KW"/>
</dbReference>
<dbReference type="GO" id="GO:0005524">
    <property type="term" value="F:ATP binding"/>
    <property type="evidence" value="ECO:0007669"/>
    <property type="project" value="UniProtKB-KW"/>
</dbReference>
<dbReference type="HAMAP" id="MF_00636">
    <property type="entry name" value="RapZ_like"/>
    <property type="match status" value="1"/>
</dbReference>
<dbReference type="SUPFAM" id="SSF52540">
    <property type="entry name" value="P-loop containing nucleoside triphosphate hydrolases"/>
    <property type="match status" value="1"/>
</dbReference>
<evidence type="ECO:0000313" key="6">
    <source>
        <dbReference type="EMBL" id="KKO05352.1"/>
    </source>
</evidence>
<accession>A0A0F9Y0M6</accession>
<dbReference type="PANTHER" id="PTHR30448">
    <property type="entry name" value="RNASE ADAPTER PROTEIN RAPZ"/>
    <property type="match status" value="1"/>
</dbReference>
<evidence type="ECO:0000256" key="3">
    <source>
        <dbReference type="ARBA" id="ARBA00023134"/>
    </source>
</evidence>
<gene>
    <name evidence="6" type="ORF">LCGC14_0076230</name>
</gene>
<feature type="domain" description="RapZ-like N-terminal" evidence="4">
    <location>
        <begin position="1"/>
        <end position="156"/>
    </location>
</feature>
<dbReference type="InterPro" id="IPR053931">
    <property type="entry name" value="RapZ_C"/>
</dbReference>
<evidence type="ECO:0000259" key="5">
    <source>
        <dbReference type="Pfam" id="PF22740"/>
    </source>
</evidence>
<comment type="caution">
    <text evidence="6">The sequence shown here is derived from an EMBL/GenBank/DDBJ whole genome shotgun (WGS) entry which is preliminary data.</text>
</comment>
<dbReference type="NCBIfam" id="NF003828">
    <property type="entry name" value="PRK05416.1"/>
    <property type="match status" value="1"/>
</dbReference>